<gene>
    <name evidence="1" type="ORF">SAMN05216463_105150</name>
</gene>
<dbReference type="Proteomes" id="UP000184130">
    <property type="component" value="Unassembled WGS sequence"/>
</dbReference>
<reference evidence="1 2" key="1">
    <citation type="submission" date="2016-11" db="EMBL/GenBank/DDBJ databases">
        <authorList>
            <person name="Jaros S."/>
            <person name="Januszkiewicz K."/>
            <person name="Wedrychowicz H."/>
        </authorList>
    </citation>
    <scope>NUCLEOTIDE SEQUENCE [LARGE SCALE GENOMIC DNA]</scope>
    <source>
        <strain evidence="1 2">KHT3</strain>
    </source>
</reference>
<accession>A0A1M6TCS5</accession>
<evidence type="ECO:0000313" key="2">
    <source>
        <dbReference type="Proteomes" id="UP000184130"/>
    </source>
</evidence>
<proteinExistence type="predicted"/>
<dbReference type="RefSeq" id="WP_081373103.1">
    <property type="nucleotide sequence ID" value="NZ_FRBD01000005.1"/>
</dbReference>
<organism evidence="1 2">
    <name type="scientific">Xylanibacter ruminicola</name>
    <name type="common">Prevotella ruminicola</name>
    <dbReference type="NCBI Taxonomy" id="839"/>
    <lineage>
        <taxon>Bacteria</taxon>
        <taxon>Pseudomonadati</taxon>
        <taxon>Bacteroidota</taxon>
        <taxon>Bacteroidia</taxon>
        <taxon>Bacteroidales</taxon>
        <taxon>Prevotellaceae</taxon>
        <taxon>Xylanibacter</taxon>
    </lineage>
</organism>
<sequence>MNNIKSEEVPDWYPVCIKSNCPLAAHCLHALAMNMLTDKYNIVRMVNPLLAKSSKECEFYRTDELQTYARGFKNMQEEMLPRQYSTFMYRLIGKFGRTGYFERRRGERMCSPADIKLIEEVLEELGLKKLSFDKYVKQYNWDD</sequence>
<dbReference type="EMBL" id="FRBD01000005">
    <property type="protein sequence ID" value="SHK54805.1"/>
    <property type="molecule type" value="Genomic_DNA"/>
</dbReference>
<dbReference type="Pfam" id="PF19555">
    <property type="entry name" value="DUF6078"/>
    <property type="match status" value="1"/>
</dbReference>
<evidence type="ECO:0000313" key="1">
    <source>
        <dbReference type="EMBL" id="SHK54805.1"/>
    </source>
</evidence>
<dbReference type="InterPro" id="IPR045724">
    <property type="entry name" value="DUF6078"/>
</dbReference>
<dbReference type="AlphaFoldDB" id="A0A1M6TCS5"/>
<protein>
    <submittedName>
        <fullName evidence="1">Uncharacterized protein</fullName>
    </submittedName>
</protein>
<name>A0A1M6TCS5_XYLRU</name>